<organism evidence="5 6">
    <name type="scientific">Gracilibacillus xinjiangensis</name>
    <dbReference type="NCBI Taxonomy" id="1193282"/>
    <lineage>
        <taxon>Bacteria</taxon>
        <taxon>Bacillati</taxon>
        <taxon>Bacillota</taxon>
        <taxon>Bacilli</taxon>
        <taxon>Bacillales</taxon>
        <taxon>Bacillaceae</taxon>
        <taxon>Gracilibacillus</taxon>
    </lineage>
</organism>
<keyword evidence="6" id="KW-1185">Reference proteome</keyword>
<dbReference type="EMBL" id="JBHSDT010000008">
    <property type="protein sequence ID" value="MFC4404802.1"/>
    <property type="molecule type" value="Genomic_DNA"/>
</dbReference>
<dbReference type="PRINTS" id="PR00111">
    <property type="entry name" value="ABHYDROLASE"/>
</dbReference>
<dbReference type="Gene3D" id="3.40.50.1820">
    <property type="entry name" value="alpha/beta hydrolase"/>
    <property type="match status" value="1"/>
</dbReference>
<comment type="function">
    <text evidence="3">Catalyzes a proton abstraction reaction that results in 2,5-elimination of pyruvate from 2-succinyl-5-enolpyruvyl-6-hydroxy-3-cyclohexene-1-carboxylate (SEPHCHC) and the formation of 2-succinyl-6-hydroxy-2,4-cyclohexadiene-1-carboxylate (SHCHC).</text>
</comment>
<comment type="caution">
    <text evidence="5">The sequence shown here is derived from an EMBL/GenBank/DDBJ whole genome shotgun (WGS) entry which is preliminary data.</text>
</comment>
<dbReference type="Pfam" id="PF00561">
    <property type="entry name" value="Abhydrolase_1"/>
    <property type="match status" value="1"/>
</dbReference>
<evidence type="ECO:0000256" key="1">
    <source>
        <dbReference type="ARBA" id="ARBA00022428"/>
    </source>
</evidence>
<evidence type="ECO:0000313" key="5">
    <source>
        <dbReference type="EMBL" id="MFC4404802.1"/>
    </source>
</evidence>
<comment type="pathway">
    <text evidence="3">Quinol/quinone metabolism; 1,4-dihydroxy-2-naphthoate biosynthesis; 1,4-dihydroxy-2-naphthoate from chorismate: step 3/7.</text>
</comment>
<dbReference type="InterPro" id="IPR022485">
    <property type="entry name" value="SHCHC_synthase_MenH"/>
</dbReference>
<dbReference type="PANTHER" id="PTHR42916">
    <property type="entry name" value="2-SUCCINYL-5-ENOLPYRUVYL-6-HYDROXY-3-CYCLOHEXENE-1-CARBOXYLATE SYNTHASE"/>
    <property type="match status" value="1"/>
</dbReference>
<comment type="subunit">
    <text evidence="3">Monomer.</text>
</comment>
<feature type="domain" description="AB hydrolase-1" evidence="4">
    <location>
        <begin position="21"/>
        <end position="251"/>
    </location>
</feature>
<dbReference type="Proteomes" id="UP001595882">
    <property type="component" value="Unassembled WGS sequence"/>
</dbReference>
<comment type="catalytic activity">
    <reaction evidence="3">
        <text>5-enolpyruvoyl-6-hydroxy-2-succinyl-cyclohex-3-ene-1-carboxylate = (1R,6R)-6-hydroxy-2-succinyl-cyclohexa-2,4-diene-1-carboxylate + pyruvate</text>
        <dbReference type="Rhea" id="RHEA:25597"/>
        <dbReference type="ChEBI" id="CHEBI:15361"/>
        <dbReference type="ChEBI" id="CHEBI:58689"/>
        <dbReference type="ChEBI" id="CHEBI:58818"/>
        <dbReference type="EC" id="4.2.99.20"/>
    </reaction>
</comment>
<keyword evidence="1 3" id="KW-0474">Menaquinone biosynthesis</keyword>
<evidence type="ECO:0000313" key="6">
    <source>
        <dbReference type="Proteomes" id="UP001595882"/>
    </source>
</evidence>
<reference evidence="6" key="1">
    <citation type="journal article" date="2019" name="Int. J. Syst. Evol. Microbiol.">
        <title>The Global Catalogue of Microorganisms (GCM) 10K type strain sequencing project: providing services to taxonomists for standard genome sequencing and annotation.</title>
        <authorList>
            <consortium name="The Broad Institute Genomics Platform"/>
            <consortium name="The Broad Institute Genome Sequencing Center for Infectious Disease"/>
            <person name="Wu L."/>
            <person name="Ma J."/>
        </authorList>
    </citation>
    <scope>NUCLEOTIDE SEQUENCE [LARGE SCALE GENOMIC DNA]</scope>
    <source>
        <strain evidence="6">CCUG 37865</strain>
    </source>
</reference>
<dbReference type="EC" id="4.2.99.20" evidence="3"/>
<evidence type="ECO:0000256" key="3">
    <source>
        <dbReference type="HAMAP-Rule" id="MF_01660"/>
    </source>
</evidence>
<dbReference type="GO" id="GO:0070205">
    <property type="term" value="F:2-succinyl-6-hydroxy-2,4-cyclohexadiene-1-carboxylate synthase activity"/>
    <property type="evidence" value="ECO:0007669"/>
    <property type="project" value="UniProtKB-EC"/>
</dbReference>
<dbReference type="SUPFAM" id="SSF53474">
    <property type="entry name" value="alpha/beta-Hydrolases"/>
    <property type="match status" value="1"/>
</dbReference>
<comment type="similarity">
    <text evidence="3">Belongs to the AB hydrolase superfamily. MenH family.</text>
</comment>
<evidence type="ECO:0000256" key="2">
    <source>
        <dbReference type="ARBA" id="ARBA00023239"/>
    </source>
</evidence>
<dbReference type="InterPro" id="IPR029058">
    <property type="entry name" value="AB_hydrolase_fold"/>
</dbReference>
<keyword evidence="2 3" id="KW-0456">Lyase</keyword>
<protein>
    <recommendedName>
        <fullName evidence="3">Putative 2-succinyl-6-hydroxy-2,4-cyclohexadiene-1-carboxylate synthase</fullName>
        <shortName evidence="3">SHCHC synthase</shortName>
        <ecNumber evidence="3">4.2.99.20</ecNumber>
    </recommendedName>
</protein>
<proteinExistence type="inferred from homology"/>
<gene>
    <name evidence="3 5" type="primary">menH</name>
    <name evidence="5" type="ORF">ACFOY7_17160</name>
</gene>
<dbReference type="PANTHER" id="PTHR42916:SF1">
    <property type="entry name" value="PROTEIN PHYLLO, CHLOROPLASTIC"/>
    <property type="match status" value="1"/>
</dbReference>
<dbReference type="RefSeq" id="WP_390253779.1">
    <property type="nucleotide sequence ID" value="NZ_JBHSDT010000008.1"/>
</dbReference>
<sequence>MKMYYNVGGNSYWVEIYGDGKPLVMLHGFTGSTNTWHSVKDSLIDNYQVILVDLPGHGRTNACVDSIEACCADLASIFDQMRLSAIHLLGYSMGGRTAISFAILYPQYVESLLLESTTAGIANEAERENRVREDHKLAAFILENPLEVFVDKWEKVPLFESQRSLPEHVRKKIRQERLSQTKEGLAHSLQVMGTGSMPSWWEYLQQVTCDVCIIVGEEDNKFVQIGKKMNQTLANSELQMVKKSGHAIHVEQTNIFGTIVNEFISRRRTTDVN</sequence>
<evidence type="ECO:0000259" key="4">
    <source>
        <dbReference type="Pfam" id="PF00561"/>
    </source>
</evidence>
<name>A0ABV8WY42_9BACI</name>
<dbReference type="NCBIfam" id="TIGR03695">
    <property type="entry name" value="menH_SHCHC"/>
    <property type="match status" value="1"/>
</dbReference>
<accession>A0ABV8WY42</accession>
<dbReference type="InterPro" id="IPR000073">
    <property type="entry name" value="AB_hydrolase_1"/>
</dbReference>
<comment type="pathway">
    <text evidence="3">Quinol/quinone metabolism; menaquinone biosynthesis.</text>
</comment>
<dbReference type="HAMAP" id="MF_01660">
    <property type="entry name" value="MenH"/>
    <property type="match status" value="1"/>
</dbReference>